<keyword evidence="1" id="KW-1133">Transmembrane helix</keyword>
<keyword evidence="1" id="KW-0472">Membrane</keyword>
<sequence>MVHMTGAVRKPWTSRAARMVGGVVVGVGVWILVALVMYFTPVLWLFGPALASLTCVAGGAWGYRIYEKDDVAVGFMLVGILGYVVVSSL</sequence>
<gene>
    <name evidence="2" type="ORF">CSW57_04480</name>
</gene>
<feature type="transmembrane region" description="Helical" evidence="1">
    <location>
        <begin position="45"/>
        <end position="63"/>
    </location>
</feature>
<feature type="transmembrane region" description="Helical" evidence="1">
    <location>
        <begin position="70"/>
        <end position="86"/>
    </location>
</feature>
<accession>A0A2G3PRS0</accession>
<dbReference type="Proteomes" id="UP000225108">
    <property type="component" value="Unassembled WGS sequence"/>
</dbReference>
<evidence type="ECO:0000313" key="3">
    <source>
        <dbReference type="Proteomes" id="UP000225108"/>
    </source>
</evidence>
<dbReference type="AlphaFoldDB" id="A0A2G3PRS0"/>
<organism evidence="2 3">
    <name type="scientific">Williamsia marianensis</name>
    <dbReference type="NCBI Taxonomy" id="85044"/>
    <lineage>
        <taxon>Bacteria</taxon>
        <taxon>Bacillati</taxon>
        <taxon>Actinomycetota</taxon>
        <taxon>Actinomycetes</taxon>
        <taxon>Mycobacteriales</taxon>
        <taxon>Nocardiaceae</taxon>
        <taxon>Williamsia</taxon>
    </lineage>
</organism>
<evidence type="ECO:0000313" key="2">
    <source>
        <dbReference type="EMBL" id="PHV68476.1"/>
    </source>
</evidence>
<reference evidence="2 3" key="1">
    <citation type="submission" date="2017-10" db="EMBL/GenBank/DDBJ databases">
        <title>The draft genome sequence of Williamsia sp. BULT 1.1 isolated from the semi-arid grassland soils from South Africa.</title>
        <authorList>
            <person name="Kabwe M.H."/>
            <person name="Govender N."/>
            <person name="Mutseka Lunga P."/>
            <person name="Vikram S."/>
            <person name="Makhalanyane T.P."/>
        </authorList>
    </citation>
    <scope>NUCLEOTIDE SEQUENCE [LARGE SCALE GENOMIC DNA]</scope>
    <source>
        <strain evidence="2 3">BULT 1.1</strain>
    </source>
</reference>
<protein>
    <submittedName>
        <fullName evidence="2">Uncharacterized protein</fullName>
    </submittedName>
</protein>
<feature type="transmembrane region" description="Helical" evidence="1">
    <location>
        <begin position="20"/>
        <end position="39"/>
    </location>
</feature>
<comment type="caution">
    <text evidence="2">The sequence shown here is derived from an EMBL/GenBank/DDBJ whole genome shotgun (WGS) entry which is preliminary data.</text>
</comment>
<dbReference type="EMBL" id="PEBD01000004">
    <property type="protein sequence ID" value="PHV68476.1"/>
    <property type="molecule type" value="Genomic_DNA"/>
</dbReference>
<keyword evidence="1" id="KW-0812">Transmembrane</keyword>
<proteinExistence type="predicted"/>
<name>A0A2G3PRS0_WILMA</name>
<evidence type="ECO:0000256" key="1">
    <source>
        <dbReference type="SAM" id="Phobius"/>
    </source>
</evidence>